<dbReference type="Pfam" id="PF01704">
    <property type="entry name" value="UDPGP"/>
    <property type="match status" value="1"/>
</dbReference>
<comment type="caution">
    <text evidence="7">The sequence shown here is derived from an EMBL/GenBank/DDBJ whole genome shotgun (WGS) entry which is preliminary data.</text>
</comment>
<name>B5VJR8_YEAS6</name>
<evidence type="ECO:0000256" key="2">
    <source>
        <dbReference type="ARBA" id="ARBA00010401"/>
    </source>
</evidence>
<accession>B5VJR8</accession>
<evidence type="ECO:0000256" key="4">
    <source>
        <dbReference type="ARBA" id="ARBA00022679"/>
    </source>
</evidence>
<evidence type="ECO:0000256" key="6">
    <source>
        <dbReference type="PIRNR" id="PIRNR000806"/>
    </source>
</evidence>
<protein>
    <recommendedName>
        <fullName evidence="3 6">UTP--glucose-1-phosphate uridylyltransferase</fullName>
        <ecNumber evidence="3 6">2.7.7.9</ecNumber>
    </recommendedName>
</protein>
<dbReference type="GO" id="GO:0003983">
    <property type="term" value="F:UTP:glucose-1-phosphate uridylyltransferase activity"/>
    <property type="evidence" value="ECO:0007669"/>
    <property type="project" value="UniProtKB-EC"/>
</dbReference>
<dbReference type="GO" id="GO:0006011">
    <property type="term" value="P:UDP-alpha-D-glucose metabolic process"/>
    <property type="evidence" value="ECO:0007669"/>
    <property type="project" value="UniProtKB-UniRule"/>
</dbReference>
<evidence type="ECO:0000256" key="1">
    <source>
        <dbReference type="ARBA" id="ARBA00003449"/>
    </source>
</evidence>
<dbReference type="AlphaFoldDB" id="B5VJR8"/>
<proteinExistence type="inferred from homology"/>
<keyword evidence="5 6" id="KW-0548">Nucleotidyltransferase</keyword>
<dbReference type="PIRSF" id="PIRSF000806">
    <property type="entry name" value="UDPGP"/>
    <property type="match status" value="1"/>
</dbReference>
<dbReference type="Proteomes" id="UP000008988">
    <property type="component" value="Unassembled WGS sequence"/>
</dbReference>
<sequence>MTVFSGVNKIEFEGTFEGIGKDVVMSQMIRALQKHFPSIRDKNYEFSLFLHIFQRYVLENTLITHDLVCDKIRLPIIDEVVELDDIKNYGLLEGKLLSKLAILKLTGKANPIIGKESPLFEVKNGMSSLDVIVRQTQNLNVRYNSDVPLIFMTSLETESQVSNFLEEHYSSSKVRWKTVVQSSFPQIDKDRLLPIDLQINSHENDFWYPCGTGNLTDTLYFSGELDKLIAQGKEILFVSNVDNLGATGDLNILNFIINEKIEYLVEVVERTANDSNTGVLATYKGKLRSVYYNCLSNESASTCRIVNTNNIWIDLKKLKELIKSNSLNLPIHSRESKITHKNEEIECLQFKTQLVDCIAFFPNSRVLKVSRDRFLPLKTCRDLFLLKSTLYDLDSNGTFNLYPLKFGLLPSIDLGDEFATYETFNIGVPDIPNILELDHLTVMGNVFFGRNITLKGTVIIICDENDVITVPDGSILENVTIWHKSQLEDMNGYLNKRNFWVKCMNKVFFYSHYVRGIMYPHGKKKLEHIAIVALHCNLWEEKYTHQIRRYLSNSENHSSFL</sequence>
<evidence type="ECO:0000313" key="8">
    <source>
        <dbReference type="Proteomes" id="UP000008988"/>
    </source>
</evidence>
<dbReference type="Gene3D" id="3.90.550.10">
    <property type="entry name" value="Spore Coat Polysaccharide Biosynthesis Protein SpsA, Chain A"/>
    <property type="match status" value="1"/>
</dbReference>
<dbReference type="InterPro" id="IPR002618">
    <property type="entry name" value="UDPGP_fam"/>
</dbReference>
<dbReference type="OrthoDB" id="932129at2759"/>
<gene>
    <name evidence="7" type="ORF">AWRI1631_80370</name>
</gene>
<dbReference type="EC" id="2.7.7.9" evidence="3 6"/>
<dbReference type="InterPro" id="IPR016267">
    <property type="entry name" value="UDPGP_trans"/>
</dbReference>
<dbReference type="Gene3D" id="2.160.10.10">
    <property type="entry name" value="Hexapeptide repeat proteins"/>
    <property type="match status" value="1"/>
</dbReference>
<comment type="function">
    <text evidence="1">Plays a central role as a glucosyl donor in cellular metabolic pathways.</text>
</comment>
<dbReference type="PANTHER" id="PTHR43511">
    <property type="match status" value="1"/>
</dbReference>
<evidence type="ECO:0000256" key="5">
    <source>
        <dbReference type="ARBA" id="ARBA00022695"/>
    </source>
</evidence>
<comment type="similarity">
    <text evidence="2 6">Belongs to the UDPGP type 1 family.</text>
</comment>
<evidence type="ECO:0000313" key="7">
    <source>
        <dbReference type="EMBL" id="EDZ71826.1"/>
    </source>
</evidence>
<dbReference type="EMBL" id="ABSV01001043">
    <property type="protein sequence ID" value="EDZ71826.1"/>
    <property type="molecule type" value="Genomic_DNA"/>
</dbReference>
<dbReference type="SUPFAM" id="SSF53448">
    <property type="entry name" value="Nucleotide-diphospho-sugar transferases"/>
    <property type="match status" value="1"/>
</dbReference>
<dbReference type="FunFam" id="2.160.10.10:FF:000001">
    <property type="entry name" value="UTP--glucose-1-phosphate uridylyltransferase"/>
    <property type="match status" value="1"/>
</dbReference>
<evidence type="ECO:0000256" key="3">
    <source>
        <dbReference type="ARBA" id="ARBA00012415"/>
    </source>
</evidence>
<organism evidence="7 8">
    <name type="scientific">Saccharomyces cerevisiae (strain AWRI1631)</name>
    <name type="common">Baker's yeast</name>
    <dbReference type="NCBI Taxonomy" id="545124"/>
    <lineage>
        <taxon>Eukaryota</taxon>
        <taxon>Fungi</taxon>
        <taxon>Dikarya</taxon>
        <taxon>Ascomycota</taxon>
        <taxon>Saccharomycotina</taxon>
        <taxon>Saccharomycetes</taxon>
        <taxon>Saccharomycetales</taxon>
        <taxon>Saccharomycetaceae</taxon>
        <taxon>Saccharomyces</taxon>
    </lineage>
</organism>
<comment type="catalytic activity">
    <reaction evidence="6">
        <text>alpha-D-glucose 1-phosphate + UTP + H(+) = UDP-alpha-D-glucose + diphosphate</text>
        <dbReference type="Rhea" id="RHEA:19889"/>
        <dbReference type="ChEBI" id="CHEBI:15378"/>
        <dbReference type="ChEBI" id="CHEBI:33019"/>
        <dbReference type="ChEBI" id="CHEBI:46398"/>
        <dbReference type="ChEBI" id="CHEBI:58601"/>
        <dbReference type="ChEBI" id="CHEBI:58885"/>
        <dbReference type="EC" id="2.7.7.9"/>
    </reaction>
</comment>
<dbReference type="FunFam" id="3.90.550.10:FF:000276">
    <property type="entry name" value="UTP--glucose-1-phosphate uridylyltransferase"/>
    <property type="match status" value="1"/>
</dbReference>
<dbReference type="InterPro" id="IPR029044">
    <property type="entry name" value="Nucleotide-diphossugar_trans"/>
</dbReference>
<keyword evidence="4 6" id="KW-0808">Transferase</keyword>
<reference evidence="7 8" key="1">
    <citation type="journal article" date="2008" name="FEMS Yeast Res.">
        <title>Comparative genome analysis of a Saccharomyces cerevisiae wine strain.</title>
        <authorList>
            <person name="Borneman A.R."/>
            <person name="Forgan A.H."/>
            <person name="Pretorius I.S."/>
            <person name="Chambers P.J."/>
        </authorList>
    </citation>
    <scope>NUCLEOTIDE SEQUENCE [LARGE SCALE GENOMIC DNA]</scope>
    <source>
        <strain evidence="7 8">AWRI1631</strain>
    </source>
</reference>